<dbReference type="Proteomes" id="UP000470246">
    <property type="component" value="Unassembled WGS sequence"/>
</dbReference>
<comment type="caution">
    <text evidence="3">The sequence shown here is derived from an EMBL/GenBank/DDBJ whole genome shotgun (WGS) entry which is preliminary data.</text>
</comment>
<name>A0A7K3W2X1_9ACTN</name>
<feature type="transmembrane region" description="Helical" evidence="2">
    <location>
        <begin position="100"/>
        <end position="124"/>
    </location>
</feature>
<feature type="transmembrane region" description="Helical" evidence="2">
    <location>
        <begin position="130"/>
        <end position="148"/>
    </location>
</feature>
<sequence>MSPSSRRLPPARRPPAPRRSPRPAARPPAGRGPLPAPQGRPELVPFAAAFGLLVAAEDLYLGYLLWEPDRRWHWYVGIPVLLAAWAVAGAVLVQRGARRAWPVLAAAAVPPLLALAGLVLLFAALGDGRAAGWAALLLAGPVGCLVLATRRPVREWTRPGRAARPAGRDRDGTRAR</sequence>
<keyword evidence="2" id="KW-0812">Transmembrane</keyword>
<reference evidence="3 4" key="1">
    <citation type="submission" date="2020-02" db="EMBL/GenBank/DDBJ databases">
        <title>Geodermatophilus sabuli CPCC 205279 I12A-02694.</title>
        <authorList>
            <person name="Jiang Z."/>
        </authorList>
    </citation>
    <scope>NUCLEOTIDE SEQUENCE [LARGE SCALE GENOMIC DNA]</scope>
    <source>
        <strain evidence="3 4">I12A-02694</strain>
    </source>
</reference>
<evidence type="ECO:0000256" key="1">
    <source>
        <dbReference type="SAM" id="MobiDB-lite"/>
    </source>
</evidence>
<feature type="region of interest" description="Disordered" evidence="1">
    <location>
        <begin position="1"/>
        <end position="37"/>
    </location>
</feature>
<feature type="compositionally biased region" description="Basic and acidic residues" evidence="1">
    <location>
        <begin position="166"/>
        <end position="176"/>
    </location>
</feature>
<accession>A0A7K3W2X1</accession>
<organism evidence="3 4">
    <name type="scientific">Geodermatophilus sabuli</name>
    <dbReference type="NCBI Taxonomy" id="1564158"/>
    <lineage>
        <taxon>Bacteria</taxon>
        <taxon>Bacillati</taxon>
        <taxon>Actinomycetota</taxon>
        <taxon>Actinomycetes</taxon>
        <taxon>Geodermatophilales</taxon>
        <taxon>Geodermatophilaceae</taxon>
        <taxon>Geodermatophilus</taxon>
    </lineage>
</organism>
<gene>
    <name evidence="3" type="ORF">GCU56_11705</name>
</gene>
<feature type="transmembrane region" description="Helical" evidence="2">
    <location>
        <begin position="72"/>
        <end position="93"/>
    </location>
</feature>
<dbReference type="EMBL" id="JAAGWF010000010">
    <property type="protein sequence ID" value="NEK58534.1"/>
    <property type="molecule type" value="Genomic_DNA"/>
</dbReference>
<evidence type="ECO:0000256" key="2">
    <source>
        <dbReference type="SAM" id="Phobius"/>
    </source>
</evidence>
<dbReference type="RefSeq" id="WP_163481888.1">
    <property type="nucleotide sequence ID" value="NZ_JAAGWF010000010.1"/>
</dbReference>
<evidence type="ECO:0000313" key="3">
    <source>
        <dbReference type="EMBL" id="NEK58534.1"/>
    </source>
</evidence>
<keyword evidence="4" id="KW-1185">Reference proteome</keyword>
<protein>
    <submittedName>
        <fullName evidence="3">Uncharacterized protein</fullName>
    </submittedName>
</protein>
<dbReference type="AlphaFoldDB" id="A0A7K3W2X1"/>
<feature type="region of interest" description="Disordered" evidence="1">
    <location>
        <begin position="157"/>
        <end position="176"/>
    </location>
</feature>
<keyword evidence="2" id="KW-0472">Membrane</keyword>
<proteinExistence type="predicted"/>
<feature type="compositionally biased region" description="Low complexity" evidence="1">
    <location>
        <begin position="27"/>
        <end position="37"/>
    </location>
</feature>
<evidence type="ECO:0000313" key="4">
    <source>
        <dbReference type="Proteomes" id="UP000470246"/>
    </source>
</evidence>
<keyword evidence="2" id="KW-1133">Transmembrane helix</keyword>